<keyword evidence="4" id="KW-1185">Reference proteome</keyword>
<name>A0ABQ7J987_9APIC</name>
<dbReference type="InterPro" id="IPR039333">
    <property type="entry name" value="PYM1"/>
</dbReference>
<dbReference type="SUPFAM" id="SSF101931">
    <property type="entry name" value="Pym (Within the bgcn gene intron protein, WIBG), N-terminal domain"/>
    <property type="match status" value="1"/>
</dbReference>
<evidence type="ECO:0000313" key="4">
    <source>
        <dbReference type="Proteomes" id="UP000823046"/>
    </source>
</evidence>
<evidence type="ECO:0000259" key="2">
    <source>
        <dbReference type="SMART" id="SM01273"/>
    </source>
</evidence>
<sequence>MHSNPQQPLELDFSDGISHVERSAMGETYLVGDSGERVIKGSRRKDGSYRKDIRVKPGYIPAEEKASFKTRQQVYRETYSVHAQPTYTLCEDSEDEIPKQKAKKTRKKKKKANNAPEADIADLIVESSALKISDKSETKMPVAELDAIKKLRNLRKKMKEINDLEEKISTGLKPSEEQLQKINRKFRIEAEIAALSPDTE</sequence>
<reference evidence="3 4" key="1">
    <citation type="journal article" date="2020" name="bioRxiv">
        <title>Metabolic contributions of an alphaproteobacterial endosymbiont in the apicomplexan Cardiosporidium cionae.</title>
        <authorList>
            <person name="Hunter E.S."/>
            <person name="Paight C.J."/>
            <person name="Lane C.E."/>
        </authorList>
    </citation>
    <scope>NUCLEOTIDE SEQUENCE [LARGE SCALE GENOMIC DNA]</scope>
    <source>
        <strain evidence="3">ESH_2018</strain>
    </source>
</reference>
<dbReference type="SMART" id="SM01273">
    <property type="entry name" value="Mago-bind"/>
    <property type="match status" value="1"/>
</dbReference>
<evidence type="ECO:0000256" key="1">
    <source>
        <dbReference type="SAM" id="MobiDB-lite"/>
    </source>
</evidence>
<dbReference type="EMBL" id="JADAQX010000365">
    <property type="protein sequence ID" value="KAF8820519.1"/>
    <property type="molecule type" value="Genomic_DNA"/>
</dbReference>
<dbReference type="Pfam" id="PF09282">
    <property type="entry name" value="Mago-bind"/>
    <property type="match status" value="1"/>
</dbReference>
<evidence type="ECO:0000313" key="3">
    <source>
        <dbReference type="EMBL" id="KAF8820519.1"/>
    </source>
</evidence>
<feature type="compositionally biased region" description="Basic residues" evidence="1">
    <location>
        <begin position="100"/>
        <end position="112"/>
    </location>
</feature>
<accession>A0ABQ7J987</accession>
<gene>
    <name evidence="3" type="ORF">IE077_000470</name>
</gene>
<feature type="domain" description="WIBG Mago-binding" evidence="2">
    <location>
        <begin position="35"/>
        <end position="61"/>
    </location>
</feature>
<proteinExistence type="predicted"/>
<comment type="caution">
    <text evidence="3">The sequence shown here is derived from an EMBL/GenBank/DDBJ whole genome shotgun (WGS) entry which is preliminary data.</text>
</comment>
<organism evidence="3 4">
    <name type="scientific">Cardiosporidium cionae</name>
    <dbReference type="NCBI Taxonomy" id="476202"/>
    <lineage>
        <taxon>Eukaryota</taxon>
        <taxon>Sar</taxon>
        <taxon>Alveolata</taxon>
        <taxon>Apicomplexa</taxon>
        <taxon>Aconoidasida</taxon>
        <taxon>Nephromycida</taxon>
        <taxon>Cardiosporidium</taxon>
    </lineage>
</organism>
<feature type="region of interest" description="Disordered" evidence="1">
    <location>
        <begin position="92"/>
        <end position="115"/>
    </location>
</feature>
<dbReference type="Proteomes" id="UP000823046">
    <property type="component" value="Unassembled WGS sequence"/>
</dbReference>
<dbReference type="PANTHER" id="PTHR22959:SF0">
    <property type="entry name" value="PARTNER OF Y14 AND MAGO"/>
    <property type="match status" value="1"/>
</dbReference>
<protein>
    <submittedName>
        <fullName evidence="3">Mago binding protein</fullName>
    </submittedName>
</protein>
<dbReference type="InterPro" id="IPR015362">
    <property type="entry name" value="WIBG_mago-bd"/>
</dbReference>
<dbReference type="InterPro" id="IPR036348">
    <property type="entry name" value="WIBG_N_sf"/>
</dbReference>
<dbReference type="PANTHER" id="PTHR22959">
    <property type="entry name" value="PYM PROTEIN"/>
    <property type="match status" value="1"/>
</dbReference>